<feature type="compositionally biased region" description="Low complexity" evidence="2">
    <location>
        <begin position="348"/>
        <end position="374"/>
    </location>
</feature>
<dbReference type="EnsemblMetazoa" id="HelroT182220">
    <property type="protein sequence ID" value="HelroP182220"/>
    <property type="gene ID" value="HelroG182220"/>
</dbReference>
<feature type="compositionally biased region" description="Low complexity" evidence="2">
    <location>
        <begin position="14"/>
        <end position="28"/>
    </location>
</feature>
<keyword evidence="1" id="KW-0479">Metal-binding</keyword>
<reference evidence="6" key="1">
    <citation type="submission" date="2012-12" db="EMBL/GenBank/DDBJ databases">
        <authorList>
            <person name="Hellsten U."/>
            <person name="Grimwood J."/>
            <person name="Chapman J.A."/>
            <person name="Shapiro H."/>
            <person name="Aerts A."/>
            <person name="Otillar R.P."/>
            <person name="Terry A.Y."/>
            <person name="Boore J.L."/>
            <person name="Simakov O."/>
            <person name="Marletaz F."/>
            <person name="Cho S.-J."/>
            <person name="Edsinger-Gonzales E."/>
            <person name="Havlak P."/>
            <person name="Kuo D.-H."/>
            <person name="Larsson T."/>
            <person name="Lv J."/>
            <person name="Arendt D."/>
            <person name="Savage R."/>
            <person name="Osoegawa K."/>
            <person name="de Jong P."/>
            <person name="Lindberg D.R."/>
            <person name="Seaver E.C."/>
            <person name="Weisblat D.A."/>
            <person name="Putnam N.H."/>
            <person name="Grigoriev I.V."/>
            <person name="Rokhsar D.S."/>
        </authorList>
    </citation>
    <scope>NUCLEOTIDE SEQUENCE</scope>
</reference>
<sequence length="465" mass="50862">MLGPAQYINPDYVQPLPTSSTTQPTTLNNNKNDLLSLYRNSFYNHFHPTKLPEDYFNPMYPPFSKISPSAAAVSATASPTSTFKSQQEMLQAALAYSYSPWLLAGQSPFLPMSPFDPFLLSAAALSAQQQQQQHKHLLMQHLQQQQHLGALTGQKNFDYSNDEAAVNLSPSHSTPSPKINNKSNHSQKSSPNNNKNEQNTANNHNNTINSTKKRPVSPASSSNHGKRSPTGSLNKPFPCNWLQPGSDFCGRRFESYEELLEHLKTHVAETTPSIPTNVDSFKNDLATLPLLKSSHAPTATSSPPYEDSKLFPPHLFPFLFSSTHQSNPYSSFVGAGLYLQQQQQFQQQQLHQQLQQQHQQHSPRSSSSPSSHHSPTNRFHPYKPSAALASSSSSSSSASSSSSSSSASSSSLSSSSIPSSLFQSLMPTLMPLNTITPPSLMTSSSYGGVPFPPMVLPQRCNETAS</sequence>
<dbReference type="CTD" id="20208432"/>
<feature type="region of interest" description="Disordered" evidence="2">
    <location>
        <begin position="165"/>
        <end position="237"/>
    </location>
</feature>
<feature type="region of interest" description="Disordered" evidence="2">
    <location>
        <begin position="1"/>
        <end position="28"/>
    </location>
</feature>
<dbReference type="GeneID" id="20208432"/>
<keyword evidence="6" id="KW-1185">Reference proteome</keyword>
<dbReference type="EMBL" id="AMQM01008051">
    <property type="status" value="NOT_ANNOTATED_CDS"/>
    <property type="molecule type" value="Genomic_DNA"/>
</dbReference>
<reference evidence="4 6" key="2">
    <citation type="journal article" date="2013" name="Nature">
        <title>Insights into bilaterian evolution from three spiralian genomes.</title>
        <authorList>
            <person name="Simakov O."/>
            <person name="Marletaz F."/>
            <person name="Cho S.J."/>
            <person name="Edsinger-Gonzales E."/>
            <person name="Havlak P."/>
            <person name="Hellsten U."/>
            <person name="Kuo D.H."/>
            <person name="Larsson T."/>
            <person name="Lv J."/>
            <person name="Arendt D."/>
            <person name="Savage R."/>
            <person name="Osoegawa K."/>
            <person name="de Jong P."/>
            <person name="Grimwood J."/>
            <person name="Chapman J.A."/>
            <person name="Shapiro H."/>
            <person name="Aerts A."/>
            <person name="Otillar R.P."/>
            <person name="Terry A.Y."/>
            <person name="Boore J.L."/>
            <person name="Grigoriev I.V."/>
            <person name="Lindberg D.R."/>
            <person name="Seaver E.C."/>
            <person name="Weisblat D.A."/>
            <person name="Putnam N.H."/>
            <person name="Rokhsar D.S."/>
        </authorList>
    </citation>
    <scope>NUCLEOTIDE SEQUENCE</scope>
</reference>
<feature type="compositionally biased region" description="Polar residues" evidence="2">
    <location>
        <begin position="168"/>
        <end position="191"/>
    </location>
</feature>
<organism evidence="5 6">
    <name type="scientific">Helobdella robusta</name>
    <name type="common">Californian leech</name>
    <dbReference type="NCBI Taxonomy" id="6412"/>
    <lineage>
        <taxon>Eukaryota</taxon>
        <taxon>Metazoa</taxon>
        <taxon>Spiralia</taxon>
        <taxon>Lophotrochozoa</taxon>
        <taxon>Annelida</taxon>
        <taxon>Clitellata</taxon>
        <taxon>Hirudinea</taxon>
        <taxon>Rhynchobdellida</taxon>
        <taxon>Glossiphoniidae</taxon>
        <taxon>Helobdella</taxon>
    </lineage>
</organism>
<proteinExistence type="predicted"/>
<reference evidence="5" key="3">
    <citation type="submission" date="2015-06" db="UniProtKB">
        <authorList>
            <consortium name="EnsemblMetazoa"/>
        </authorList>
    </citation>
    <scope>IDENTIFICATION</scope>
</reference>
<feature type="compositionally biased region" description="Low complexity" evidence="2">
    <location>
        <begin position="192"/>
        <end position="210"/>
    </location>
</feature>
<dbReference type="KEGG" id="hro:HELRODRAFT_182220"/>
<keyword evidence="1" id="KW-0862">Zinc</keyword>
<accession>T1FHY3</accession>
<name>T1FHY3_HELRO</name>
<feature type="region of interest" description="Disordered" evidence="2">
    <location>
        <begin position="348"/>
        <end position="414"/>
    </location>
</feature>
<evidence type="ECO:0000256" key="2">
    <source>
        <dbReference type="SAM" id="MobiDB-lite"/>
    </source>
</evidence>
<dbReference type="RefSeq" id="XP_009030772.1">
    <property type="nucleotide sequence ID" value="XM_009032524.1"/>
</dbReference>
<dbReference type="OrthoDB" id="10054079at2759"/>
<feature type="compositionally biased region" description="Polar residues" evidence="2">
    <location>
        <begin position="218"/>
        <end position="233"/>
    </location>
</feature>
<dbReference type="GO" id="GO:0008270">
    <property type="term" value="F:zinc ion binding"/>
    <property type="evidence" value="ECO:0007669"/>
    <property type="project" value="UniProtKB-KW"/>
</dbReference>
<dbReference type="EMBL" id="KB097717">
    <property type="protein sequence ID" value="ESN91145.1"/>
    <property type="molecule type" value="Genomic_DNA"/>
</dbReference>
<evidence type="ECO:0000313" key="5">
    <source>
        <dbReference type="EnsemblMetazoa" id="HelroP182220"/>
    </source>
</evidence>
<dbReference type="Gene3D" id="3.30.160.60">
    <property type="entry name" value="Classic Zinc Finger"/>
    <property type="match status" value="1"/>
</dbReference>
<dbReference type="Proteomes" id="UP000015101">
    <property type="component" value="Unassembled WGS sequence"/>
</dbReference>
<feature type="domain" description="C2H2-type" evidence="3">
    <location>
        <begin position="237"/>
        <end position="271"/>
    </location>
</feature>
<dbReference type="PROSITE" id="PS50157">
    <property type="entry name" value="ZINC_FINGER_C2H2_2"/>
    <property type="match status" value="1"/>
</dbReference>
<dbReference type="InParanoid" id="T1FHY3"/>
<feature type="compositionally biased region" description="Low complexity" evidence="2">
    <location>
        <begin position="385"/>
        <end position="414"/>
    </location>
</feature>
<dbReference type="EMBL" id="AMQM01008050">
    <property type="status" value="NOT_ANNOTATED_CDS"/>
    <property type="molecule type" value="Genomic_DNA"/>
</dbReference>
<gene>
    <name evidence="5" type="primary">20208432</name>
    <name evidence="4" type="ORF">HELRODRAFT_182220</name>
</gene>
<keyword evidence="1" id="KW-0863">Zinc-finger</keyword>
<protein>
    <recommendedName>
        <fullName evidence="3">C2H2-type domain-containing protein</fullName>
    </recommendedName>
</protein>
<dbReference type="AlphaFoldDB" id="T1FHY3"/>
<dbReference type="InterPro" id="IPR013087">
    <property type="entry name" value="Znf_C2H2_type"/>
</dbReference>
<evidence type="ECO:0000313" key="6">
    <source>
        <dbReference type="Proteomes" id="UP000015101"/>
    </source>
</evidence>
<evidence type="ECO:0000256" key="1">
    <source>
        <dbReference type="PROSITE-ProRule" id="PRU00042"/>
    </source>
</evidence>
<dbReference type="HOGENOM" id="CLU_588344_0_0_1"/>
<evidence type="ECO:0000313" key="4">
    <source>
        <dbReference type="EMBL" id="ESN91145.1"/>
    </source>
</evidence>
<evidence type="ECO:0000259" key="3">
    <source>
        <dbReference type="PROSITE" id="PS50157"/>
    </source>
</evidence>